<name>A0A3R9MWZ0_9BACT</name>
<dbReference type="SUPFAM" id="SSF49899">
    <property type="entry name" value="Concanavalin A-like lectins/glucanases"/>
    <property type="match status" value="1"/>
</dbReference>
<dbReference type="PANTHER" id="PTHR10963:SF60">
    <property type="entry name" value="GRAM-NEGATIVE BACTERIA-BINDING PROTEIN 1-RELATED"/>
    <property type="match status" value="1"/>
</dbReference>
<dbReference type="OrthoDB" id="874568at2"/>
<dbReference type="GO" id="GO:0005975">
    <property type="term" value="P:carbohydrate metabolic process"/>
    <property type="evidence" value="ECO:0007669"/>
    <property type="project" value="InterPro"/>
</dbReference>
<dbReference type="Proteomes" id="UP000280066">
    <property type="component" value="Unassembled WGS sequence"/>
</dbReference>
<accession>A0A3R9MWZ0</accession>
<feature type="domain" description="GH16" evidence="2">
    <location>
        <begin position="17"/>
        <end position="297"/>
    </location>
</feature>
<proteinExistence type="inferred from homology"/>
<dbReference type="CDD" id="cd08023">
    <property type="entry name" value="GH16_laminarinase_like"/>
    <property type="match status" value="1"/>
</dbReference>
<reference evidence="3 4" key="1">
    <citation type="submission" date="2018-12" db="EMBL/GenBank/DDBJ databases">
        <authorList>
            <person name="Feng G."/>
            <person name="Zhu H."/>
        </authorList>
    </citation>
    <scope>NUCLEOTIDE SEQUENCE [LARGE SCALE GENOMIC DNA]</scope>
    <source>
        <strain evidence="3 4">9PBR-2</strain>
    </source>
</reference>
<gene>
    <name evidence="3" type="ORF">EI290_12080</name>
</gene>
<dbReference type="InterPro" id="IPR050546">
    <property type="entry name" value="Glycosyl_Hydrlase_16"/>
</dbReference>
<dbReference type="Gene3D" id="2.60.120.200">
    <property type="match status" value="1"/>
</dbReference>
<dbReference type="PANTHER" id="PTHR10963">
    <property type="entry name" value="GLYCOSYL HYDROLASE-RELATED"/>
    <property type="match status" value="1"/>
</dbReference>
<evidence type="ECO:0000259" key="2">
    <source>
        <dbReference type="PROSITE" id="PS51762"/>
    </source>
</evidence>
<protein>
    <submittedName>
        <fullName evidence="3">Glycoside hydrolase family 16 protein</fullName>
    </submittedName>
</protein>
<evidence type="ECO:0000313" key="4">
    <source>
        <dbReference type="Proteomes" id="UP000280066"/>
    </source>
</evidence>
<comment type="similarity">
    <text evidence="1">Belongs to the glycosyl hydrolase 16 family.</text>
</comment>
<evidence type="ECO:0000256" key="1">
    <source>
        <dbReference type="ARBA" id="ARBA00006865"/>
    </source>
</evidence>
<dbReference type="PROSITE" id="PS51762">
    <property type="entry name" value="GH16_2"/>
    <property type="match status" value="1"/>
</dbReference>
<keyword evidence="3" id="KW-0378">Hydrolase</keyword>
<dbReference type="InterPro" id="IPR013320">
    <property type="entry name" value="ConA-like_dom_sf"/>
</dbReference>
<evidence type="ECO:0000313" key="3">
    <source>
        <dbReference type="EMBL" id="RSK32462.1"/>
    </source>
</evidence>
<keyword evidence="4" id="KW-1185">Reference proteome</keyword>
<sequence>MRSEYMKRLFLLCCLLLLWGGPARAQKPLRYRQWQLVFADDFDTYRSVADMEARGPWKFTPDNQRTLVGNPTEDQYYDQRNVELHDGTLHLIARPLAAPLLYPFKTTDGRDTTKLLHYESGWIDLRPDFQTNAALGDTSRWPGNRGFELGLFEIRCKLGGGLGTWPAFWLYAGPTEIDVFEGGDPREASNNIHYSTKSTPYRAKGFRYTYPGPTDLTQGFHTFSVVWTKQAVTYYLDRKWLRTVPASEIPTYPAPVDIIANQAVNNFALPDTWPGGVPGQRRSAFIIDYIKVYKARR</sequence>
<dbReference type="EMBL" id="RWIS01000007">
    <property type="protein sequence ID" value="RSK32462.1"/>
    <property type="molecule type" value="Genomic_DNA"/>
</dbReference>
<organism evidence="3 4">
    <name type="scientific">Hymenobacter metallilatus</name>
    <dbReference type="NCBI Taxonomy" id="2493666"/>
    <lineage>
        <taxon>Bacteria</taxon>
        <taxon>Pseudomonadati</taxon>
        <taxon>Bacteroidota</taxon>
        <taxon>Cytophagia</taxon>
        <taxon>Cytophagales</taxon>
        <taxon>Hymenobacteraceae</taxon>
        <taxon>Hymenobacter</taxon>
    </lineage>
</organism>
<comment type="caution">
    <text evidence="3">The sequence shown here is derived from an EMBL/GenBank/DDBJ whole genome shotgun (WGS) entry which is preliminary data.</text>
</comment>
<dbReference type="GO" id="GO:0004553">
    <property type="term" value="F:hydrolase activity, hydrolyzing O-glycosyl compounds"/>
    <property type="evidence" value="ECO:0007669"/>
    <property type="project" value="InterPro"/>
</dbReference>
<dbReference type="Pfam" id="PF00722">
    <property type="entry name" value="Glyco_hydro_16"/>
    <property type="match status" value="1"/>
</dbReference>
<dbReference type="AlphaFoldDB" id="A0A3R9MWZ0"/>
<dbReference type="InterPro" id="IPR000757">
    <property type="entry name" value="Beta-glucanase-like"/>
</dbReference>
<dbReference type="RefSeq" id="WP_125430433.1">
    <property type="nucleotide sequence ID" value="NZ_RWIS01000007.1"/>
</dbReference>